<sequence>MHYRDAFIPRPFQANLIDRVLERVSAGEDRTVVLASPGSGKTLAYQSLATRMIREGLIDYIAVFAPRTALAEQCEVGWMTTDASGHVTGGLCELFDATKRLGKIRHRVNEVPLIPSNERNSGFVATYSALVTNEEIFTRWATRHQGRFLLIADEAQFCGDDDKEGGGTRAGELIKKLHEYALHTLLLTGTPYRADNQKLILADYEPHRDSGKERLVRHAEATYIDGIAESYLRTFEMKLTDARISKRTMSEPEAGRGDSLLEFNLSNDGSELRAALKDERTWKPLVDLVVKSVRDKQKFNQAYRGLISCMQQAEAKKVVKYLQENHPGLRVGLAVSAEAGAAGRALADFKVKPMDLLVTVRMAFIGYDCPEISVVGDVASVR</sequence>
<dbReference type="Proteomes" id="UP000579647">
    <property type="component" value="Unassembled WGS sequence"/>
</dbReference>
<proteinExistence type="predicted"/>
<dbReference type="RefSeq" id="WP_246420463.1">
    <property type="nucleotide sequence ID" value="NZ_BAAAKM010000169.1"/>
</dbReference>
<evidence type="ECO:0000313" key="3">
    <source>
        <dbReference type="Proteomes" id="UP000579647"/>
    </source>
</evidence>
<keyword evidence="2" id="KW-0067">ATP-binding</keyword>
<dbReference type="PANTHER" id="PTHR47396">
    <property type="entry name" value="TYPE I RESTRICTION ENZYME ECOKI R PROTEIN"/>
    <property type="match status" value="1"/>
</dbReference>
<evidence type="ECO:0000313" key="2">
    <source>
        <dbReference type="EMBL" id="MBB5493664.1"/>
    </source>
</evidence>
<reference evidence="2 3" key="1">
    <citation type="submission" date="2020-08" db="EMBL/GenBank/DDBJ databases">
        <title>Sequencing the genomes of 1000 actinobacteria strains.</title>
        <authorList>
            <person name="Klenk H.-P."/>
        </authorList>
    </citation>
    <scope>NUCLEOTIDE SEQUENCE [LARGE SCALE GENOMIC DNA]</scope>
    <source>
        <strain evidence="2 3">DSM 44598</strain>
    </source>
</reference>
<dbReference type="GO" id="GO:0016787">
    <property type="term" value="F:hydrolase activity"/>
    <property type="evidence" value="ECO:0007669"/>
    <property type="project" value="InterPro"/>
</dbReference>
<keyword evidence="2" id="KW-0347">Helicase</keyword>
<gene>
    <name evidence="2" type="ORF">HNR07_004801</name>
</gene>
<dbReference type="GO" id="GO:0004386">
    <property type="term" value="F:helicase activity"/>
    <property type="evidence" value="ECO:0007669"/>
    <property type="project" value="UniProtKB-KW"/>
</dbReference>
<keyword evidence="2" id="KW-0378">Hydrolase</keyword>
<feature type="domain" description="Helicase ATP-binding" evidence="1">
    <location>
        <begin position="5"/>
        <end position="219"/>
    </location>
</feature>
<dbReference type="PANTHER" id="PTHR47396:SF1">
    <property type="entry name" value="ATP-DEPENDENT HELICASE IRC3-RELATED"/>
    <property type="match status" value="1"/>
</dbReference>
<organism evidence="2 3">
    <name type="scientific">Nocardiopsis metallicus</name>
    <dbReference type="NCBI Taxonomy" id="179819"/>
    <lineage>
        <taxon>Bacteria</taxon>
        <taxon>Bacillati</taxon>
        <taxon>Actinomycetota</taxon>
        <taxon>Actinomycetes</taxon>
        <taxon>Streptosporangiales</taxon>
        <taxon>Nocardiopsidaceae</taxon>
        <taxon>Nocardiopsis</taxon>
    </lineage>
</organism>
<dbReference type="SUPFAM" id="SSF52540">
    <property type="entry name" value="P-loop containing nucleoside triphosphate hydrolases"/>
    <property type="match status" value="2"/>
</dbReference>
<dbReference type="SMART" id="SM00487">
    <property type="entry name" value="DEXDc"/>
    <property type="match status" value="1"/>
</dbReference>
<dbReference type="GO" id="GO:0005524">
    <property type="term" value="F:ATP binding"/>
    <property type="evidence" value="ECO:0007669"/>
    <property type="project" value="InterPro"/>
</dbReference>
<dbReference type="Pfam" id="PF04851">
    <property type="entry name" value="ResIII"/>
    <property type="match status" value="1"/>
</dbReference>
<comment type="caution">
    <text evidence="2">The sequence shown here is derived from an EMBL/GenBank/DDBJ whole genome shotgun (WGS) entry which is preliminary data.</text>
</comment>
<dbReference type="EMBL" id="JACHDO010000001">
    <property type="protein sequence ID" value="MBB5493664.1"/>
    <property type="molecule type" value="Genomic_DNA"/>
</dbReference>
<dbReference type="GO" id="GO:0005829">
    <property type="term" value="C:cytosol"/>
    <property type="evidence" value="ECO:0007669"/>
    <property type="project" value="TreeGrafter"/>
</dbReference>
<name>A0A840WBZ4_9ACTN</name>
<dbReference type="AlphaFoldDB" id="A0A840WBZ4"/>
<dbReference type="Gene3D" id="3.40.50.300">
    <property type="entry name" value="P-loop containing nucleotide triphosphate hydrolases"/>
    <property type="match status" value="2"/>
</dbReference>
<dbReference type="InterPro" id="IPR050742">
    <property type="entry name" value="Helicase_Restrict-Modif_Enz"/>
</dbReference>
<dbReference type="InterPro" id="IPR006935">
    <property type="entry name" value="Helicase/UvrB_N"/>
</dbReference>
<accession>A0A840WBZ4</accession>
<keyword evidence="3" id="KW-1185">Reference proteome</keyword>
<dbReference type="InterPro" id="IPR027417">
    <property type="entry name" value="P-loop_NTPase"/>
</dbReference>
<protein>
    <submittedName>
        <fullName evidence="2">Superfamily II DNA or RNA helicase</fullName>
    </submittedName>
</protein>
<keyword evidence="2" id="KW-0547">Nucleotide-binding</keyword>
<dbReference type="InterPro" id="IPR014001">
    <property type="entry name" value="Helicase_ATP-bd"/>
</dbReference>
<dbReference type="GO" id="GO:0003677">
    <property type="term" value="F:DNA binding"/>
    <property type="evidence" value="ECO:0007669"/>
    <property type="project" value="InterPro"/>
</dbReference>
<evidence type="ECO:0000259" key="1">
    <source>
        <dbReference type="SMART" id="SM00487"/>
    </source>
</evidence>